<gene>
    <name evidence="3" type="ORF">HMPREF9220_0740</name>
</gene>
<dbReference type="SUPFAM" id="SSF50249">
    <property type="entry name" value="Nucleic acid-binding proteins"/>
    <property type="match status" value="1"/>
</dbReference>
<dbReference type="OrthoDB" id="7595035at2"/>
<evidence type="ECO:0000256" key="1">
    <source>
        <dbReference type="SAM" id="MobiDB-lite"/>
    </source>
</evidence>
<name>E4LAB0_9FIRM</name>
<feature type="domain" description="Single-stranded DNA-binding protein BPT7" evidence="2">
    <location>
        <begin position="78"/>
        <end position="161"/>
    </location>
</feature>
<evidence type="ECO:0000313" key="3">
    <source>
        <dbReference type="EMBL" id="EFR42291.1"/>
    </source>
</evidence>
<dbReference type="EMBL" id="AENT01000028">
    <property type="protein sequence ID" value="EFR42291.1"/>
    <property type="molecule type" value="Genomic_DNA"/>
</dbReference>
<feature type="region of interest" description="Disordered" evidence="1">
    <location>
        <begin position="182"/>
        <end position="206"/>
    </location>
</feature>
<dbReference type="InterPro" id="IPR049476">
    <property type="entry name" value="SBB_BPT7"/>
</dbReference>
<sequence length="206" mass="23001">MTNKKKYTQIVTPKGEALYAHLVKPEMYQGQDQGFSIQIKLNKKDTEALIATIDKELEKAKQEMDLPTTAKWSKEPFLGYKEDKNGDIVFKFKASSMIKTRTGEELKRSIAVFDSQGNLISGENIGNGSTIRVSGYLMPFYVSKIINGISLKLTAVQVIDLVPYGGGRDAQAYGFEKEEGYVAPAPEEEESEPIEEIEEEEITGDF</sequence>
<comment type="caution">
    <text evidence="3">The sequence shown here is derived from an EMBL/GenBank/DDBJ whole genome shotgun (WGS) entry which is preliminary data.</text>
</comment>
<protein>
    <recommendedName>
        <fullName evidence="2">Single-stranded DNA-binding protein BPT7 domain-containing protein</fullName>
    </recommendedName>
</protein>
<dbReference type="Pfam" id="PF21265">
    <property type="entry name" value="SBB_T7"/>
    <property type="match status" value="1"/>
</dbReference>
<dbReference type="Proteomes" id="UP000004594">
    <property type="component" value="Unassembled WGS sequence"/>
</dbReference>
<dbReference type="InterPro" id="IPR012340">
    <property type="entry name" value="NA-bd_OB-fold"/>
</dbReference>
<accession>E4LAB0</accession>
<feature type="compositionally biased region" description="Acidic residues" evidence="1">
    <location>
        <begin position="186"/>
        <end position="206"/>
    </location>
</feature>
<dbReference type="eggNOG" id="ENOG5032JBQ">
    <property type="taxonomic scope" value="Bacteria"/>
</dbReference>
<evidence type="ECO:0000313" key="4">
    <source>
        <dbReference type="Proteomes" id="UP000004594"/>
    </source>
</evidence>
<reference evidence="3 4" key="1">
    <citation type="submission" date="2010-11" db="EMBL/GenBank/DDBJ databases">
        <authorList>
            <person name="Durkin A.S."/>
            <person name="Madupu R."/>
            <person name="Torralba M."/>
            <person name="Gillis M."/>
            <person name="Methe B."/>
            <person name="Sutton G."/>
            <person name="Nelson K.E."/>
        </authorList>
    </citation>
    <scope>NUCLEOTIDE SEQUENCE [LARGE SCALE GENOMIC DNA]</scope>
    <source>
        <strain evidence="3 4">UPII 345-E</strain>
    </source>
</reference>
<dbReference type="AlphaFoldDB" id="E4LAB0"/>
<organism evidence="3 4">
    <name type="scientific">Dialister micraerophilus UPII 345-E</name>
    <dbReference type="NCBI Taxonomy" id="910314"/>
    <lineage>
        <taxon>Bacteria</taxon>
        <taxon>Bacillati</taxon>
        <taxon>Bacillota</taxon>
        <taxon>Negativicutes</taxon>
        <taxon>Veillonellales</taxon>
        <taxon>Veillonellaceae</taxon>
        <taxon>Dialister</taxon>
    </lineage>
</organism>
<dbReference type="Gene3D" id="2.40.50.140">
    <property type="entry name" value="Nucleic acid-binding proteins"/>
    <property type="match status" value="1"/>
</dbReference>
<dbReference type="RefSeq" id="WP_007555156.1">
    <property type="nucleotide sequence ID" value="NZ_AENT01000028.1"/>
</dbReference>
<evidence type="ECO:0000259" key="2">
    <source>
        <dbReference type="Pfam" id="PF21265"/>
    </source>
</evidence>
<proteinExistence type="predicted"/>